<dbReference type="AlphaFoldDB" id="A0A061STB1"/>
<name>A0A061STB1_9RHOB</name>
<gene>
    <name evidence="2" type="ORF">PM02_01720</name>
</gene>
<dbReference type="RefSeq" id="WP_037904559.1">
    <property type="nucleotide sequence ID" value="NZ_JEMU01000001.1"/>
</dbReference>
<dbReference type="PANTHER" id="PTHR45588:SF1">
    <property type="entry name" value="WW DOMAIN-CONTAINING PROTEIN"/>
    <property type="match status" value="1"/>
</dbReference>
<dbReference type="SUPFAM" id="SSF48452">
    <property type="entry name" value="TPR-like"/>
    <property type="match status" value="2"/>
</dbReference>
<protein>
    <recommendedName>
        <fullName evidence="4">Tetratricopeptide repeat protein</fullName>
    </recommendedName>
</protein>
<dbReference type="InterPro" id="IPR019734">
    <property type="entry name" value="TPR_rpt"/>
</dbReference>
<dbReference type="EMBL" id="JEMU01000001">
    <property type="protein sequence ID" value="KAJ04951.1"/>
    <property type="molecule type" value="Genomic_DNA"/>
</dbReference>
<accession>A0A061STB1</accession>
<dbReference type="PANTHER" id="PTHR45588">
    <property type="entry name" value="TPR DOMAIN-CONTAINING PROTEIN"/>
    <property type="match status" value="1"/>
</dbReference>
<keyword evidence="1" id="KW-0802">TPR repeat</keyword>
<organism evidence="2 3">
    <name type="scientific">Sulfitobacter mediterraneus</name>
    <dbReference type="NCBI Taxonomy" id="83219"/>
    <lineage>
        <taxon>Bacteria</taxon>
        <taxon>Pseudomonadati</taxon>
        <taxon>Pseudomonadota</taxon>
        <taxon>Alphaproteobacteria</taxon>
        <taxon>Rhodobacterales</taxon>
        <taxon>Roseobacteraceae</taxon>
        <taxon>Sulfitobacter</taxon>
    </lineage>
</organism>
<feature type="repeat" description="TPR" evidence="1">
    <location>
        <begin position="21"/>
        <end position="54"/>
    </location>
</feature>
<sequence length="555" mass="62227">MDYPYDLGRYGRTVTTSAEDAQTWFDRGLNWIYGFNHEEAVACFTKAAAADPQCAMSFWGHGYAAGPNYNMSWDLFDDKGRAEALAAAYDATQAALARIAHVTAPEAALINALTARYPQREVIEDMHKWDYDFADAMRVAHHAFPDDADIATIFVDALMNLTPWNMWNLETGAVAFDAATQEAQEVLERHMALPGGMVHPGILHLYVHLMEMSPFPEKALKAADVLRTLVPDAGHLVHMPSHIDVLCGHYENVVRWNEKAIVADLKYFEAEGAFNIYTGYRQHNYHFVIYGAMFLGQFEPAMRAVRQMAETIPHELLEIQSPPMADYFETDLGKEPHVLIRFGMWNEILELDLPADTELYCMTTAFIEYAKALAHSALGNVPQAEAQLEVFLAAKARVPESRLSHNVRGVDLLKVAEAMLRGELTYRKRDFDTAFAHLRRAVMLDDALPYDEPWGWIQPTRHALGALLYEQGQYAEAEQVFREDLGLAPGLPRACVHPDNVWALRGLYDCLIAQGKTEEAPHIKLRLDLANARADRPILAACGCAQVAVTQCCTK</sequence>
<dbReference type="eggNOG" id="COG0457">
    <property type="taxonomic scope" value="Bacteria"/>
</dbReference>
<dbReference type="Gene3D" id="1.25.40.10">
    <property type="entry name" value="Tetratricopeptide repeat domain"/>
    <property type="match status" value="1"/>
</dbReference>
<comment type="caution">
    <text evidence="2">The sequence shown here is derived from an EMBL/GenBank/DDBJ whole genome shotgun (WGS) entry which is preliminary data.</text>
</comment>
<evidence type="ECO:0008006" key="4">
    <source>
        <dbReference type="Google" id="ProtNLM"/>
    </source>
</evidence>
<dbReference type="InterPro" id="IPR011990">
    <property type="entry name" value="TPR-like_helical_dom_sf"/>
</dbReference>
<evidence type="ECO:0000313" key="2">
    <source>
        <dbReference type="EMBL" id="KAJ04951.1"/>
    </source>
</evidence>
<feature type="repeat" description="TPR" evidence="1">
    <location>
        <begin position="458"/>
        <end position="491"/>
    </location>
</feature>
<keyword evidence="3" id="KW-1185">Reference proteome</keyword>
<dbReference type="SMART" id="SM00028">
    <property type="entry name" value="TPR"/>
    <property type="match status" value="3"/>
</dbReference>
<proteinExistence type="predicted"/>
<dbReference type="PROSITE" id="PS50005">
    <property type="entry name" value="TPR"/>
    <property type="match status" value="2"/>
</dbReference>
<reference evidence="2 3" key="1">
    <citation type="journal article" date="2014" name="Genome Announc.">
        <title>Draft Genome Sequences of Two Isolates of the Roseobacter Group, Sulfitobacter sp. Strains 3SOLIMAR09 and 1FIGIMAR09, from Harbors of Mallorca Island (Mediterranean Sea).</title>
        <authorList>
            <person name="Mas-Llado M."/>
            <person name="Pina-Villalonga J.M."/>
            <person name="Brunet-Galmes I."/>
            <person name="Nogales B."/>
            <person name="Bosch R."/>
        </authorList>
    </citation>
    <scope>NUCLEOTIDE SEQUENCE [LARGE SCALE GENOMIC DNA]</scope>
    <source>
        <strain evidence="2 3">1FIGIMAR09</strain>
    </source>
</reference>
<evidence type="ECO:0000256" key="1">
    <source>
        <dbReference type="PROSITE-ProRule" id="PRU00339"/>
    </source>
</evidence>
<evidence type="ECO:0000313" key="3">
    <source>
        <dbReference type="Proteomes" id="UP000027337"/>
    </source>
</evidence>
<dbReference type="Proteomes" id="UP000027337">
    <property type="component" value="Unassembled WGS sequence"/>
</dbReference>
<dbReference type="STRING" id="83219.PM02_01720"/>